<sequence length="112" mass="13162">MLLLNPRVDSSLRRIDSEMDREHIKDFHIKRASRFMYSANRFITLQRRSLSIKTPGNRFLTFRDRSWSRKFGRYHRSDIYVSRSESGGLWVNVPAYDNSGLSGIVHDRGPSD</sequence>
<gene>
    <name evidence="1" type="ORF">PIB30_090038</name>
</gene>
<comment type="caution">
    <text evidence="1">The sequence shown here is derived from an EMBL/GenBank/DDBJ whole genome shotgun (WGS) entry which is preliminary data.</text>
</comment>
<accession>A0ABU6WSI6</accession>
<evidence type="ECO:0000313" key="2">
    <source>
        <dbReference type="Proteomes" id="UP001341840"/>
    </source>
</evidence>
<proteinExistence type="predicted"/>
<dbReference type="Proteomes" id="UP001341840">
    <property type="component" value="Unassembled WGS sequence"/>
</dbReference>
<dbReference type="EMBL" id="JASCZI010182958">
    <property type="protein sequence ID" value="MED6188867.1"/>
    <property type="molecule type" value="Genomic_DNA"/>
</dbReference>
<protein>
    <submittedName>
        <fullName evidence="1">Uncharacterized protein</fullName>
    </submittedName>
</protein>
<reference evidence="1 2" key="1">
    <citation type="journal article" date="2023" name="Plants (Basel)">
        <title>Bridging the Gap: Combining Genomics and Transcriptomics Approaches to Understand Stylosanthes scabra, an Orphan Legume from the Brazilian Caatinga.</title>
        <authorList>
            <person name="Ferreira-Neto J.R.C."/>
            <person name="da Silva M.D."/>
            <person name="Binneck E."/>
            <person name="de Melo N.F."/>
            <person name="da Silva R.H."/>
            <person name="de Melo A.L.T.M."/>
            <person name="Pandolfi V."/>
            <person name="Bustamante F.O."/>
            <person name="Brasileiro-Vidal A.C."/>
            <person name="Benko-Iseppon A.M."/>
        </authorList>
    </citation>
    <scope>NUCLEOTIDE SEQUENCE [LARGE SCALE GENOMIC DNA]</scope>
    <source>
        <tissue evidence="1">Leaves</tissue>
    </source>
</reference>
<evidence type="ECO:0000313" key="1">
    <source>
        <dbReference type="EMBL" id="MED6188867.1"/>
    </source>
</evidence>
<name>A0ABU6WSI6_9FABA</name>
<keyword evidence="2" id="KW-1185">Reference proteome</keyword>
<organism evidence="1 2">
    <name type="scientific">Stylosanthes scabra</name>
    <dbReference type="NCBI Taxonomy" id="79078"/>
    <lineage>
        <taxon>Eukaryota</taxon>
        <taxon>Viridiplantae</taxon>
        <taxon>Streptophyta</taxon>
        <taxon>Embryophyta</taxon>
        <taxon>Tracheophyta</taxon>
        <taxon>Spermatophyta</taxon>
        <taxon>Magnoliopsida</taxon>
        <taxon>eudicotyledons</taxon>
        <taxon>Gunneridae</taxon>
        <taxon>Pentapetalae</taxon>
        <taxon>rosids</taxon>
        <taxon>fabids</taxon>
        <taxon>Fabales</taxon>
        <taxon>Fabaceae</taxon>
        <taxon>Papilionoideae</taxon>
        <taxon>50 kb inversion clade</taxon>
        <taxon>dalbergioids sensu lato</taxon>
        <taxon>Dalbergieae</taxon>
        <taxon>Pterocarpus clade</taxon>
        <taxon>Stylosanthes</taxon>
    </lineage>
</organism>